<dbReference type="InterPro" id="IPR050900">
    <property type="entry name" value="Transposase_IS3/IS150/IS904"/>
</dbReference>
<evidence type="ECO:0000313" key="3">
    <source>
        <dbReference type="EMBL" id="AUG58783.1"/>
    </source>
</evidence>
<dbReference type="Gene3D" id="3.30.420.10">
    <property type="entry name" value="Ribonuclease H-like superfamily/Ribonuclease H"/>
    <property type="match status" value="1"/>
</dbReference>
<dbReference type="InterPro" id="IPR001584">
    <property type="entry name" value="Integrase_cat-core"/>
</dbReference>
<dbReference type="Pfam" id="PF00665">
    <property type="entry name" value="rve"/>
    <property type="match status" value="1"/>
</dbReference>
<feature type="domain" description="Integrase catalytic" evidence="2">
    <location>
        <begin position="108"/>
        <end position="271"/>
    </location>
</feature>
<proteinExistence type="predicted"/>
<dbReference type="InterPro" id="IPR048020">
    <property type="entry name" value="Transpos_IS3"/>
</dbReference>
<keyword evidence="4" id="KW-1185">Reference proteome</keyword>
<dbReference type="InterPro" id="IPR036397">
    <property type="entry name" value="RNaseH_sf"/>
</dbReference>
<evidence type="ECO:0000256" key="1">
    <source>
        <dbReference type="ARBA" id="ARBA00002286"/>
    </source>
</evidence>
<dbReference type="EMBL" id="CP025197">
    <property type="protein sequence ID" value="AUG58783.1"/>
    <property type="molecule type" value="Genomic_DNA"/>
</dbReference>
<dbReference type="KEGG" id="hsc:HVS_14650"/>
<dbReference type="NCBIfam" id="NF033516">
    <property type="entry name" value="transpos_IS3"/>
    <property type="match status" value="1"/>
</dbReference>
<dbReference type="PROSITE" id="PS50994">
    <property type="entry name" value="INTEGRASE"/>
    <property type="match status" value="1"/>
</dbReference>
<organism evidence="3 4">
    <name type="scientific">Acetivibrio saccincola</name>
    <dbReference type="NCBI Taxonomy" id="1677857"/>
    <lineage>
        <taxon>Bacteria</taxon>
        <taxon>Bacillati</taxon>
        <taxon>Bacillota</taxon>
        <taxon>Clostridia</taxon>
        <taxon>Eubacteriales</taxon>
        <taxon>Oscillospiraceae</taxon>
        <taxon>Acetivibrio</taxon>
    </lineage>
</organism>
<dbReference type="SUPFAM" id="SSF53098">
    <property type="entry name" value="Ribonuclease H-like"/>
    <property type="match status" value="1"/>
</dbReference>
<sequence length="278" mass="32431">MQKMCEVLGLSGSGYYDWVNRPESEKEKEDKKLLKEIKRVHKESHETYGVRRVAAQLNKEGISCGKTRVGRLMRENNIYCKTRKKYKATTNSKHNYPIAPNLLEQDFEAEKPDEKYVGDITYVWTDEGWLYLAGVEDLFNREVIGWKISERMTVDITISAMEMAIGRRTPKEGLIFHSDRGSQYAANAYKELLKKYGIRQSMSRKGNCYDNACAESFFSSLKKDVIYGACFKTREEARKTIINYIEGFYNSRRLHSSLGYKSPREYINDYYRNQKKVA</sequence>
<dbReference type="InterPro" id="IPR012337">
    <property type="entry name" value="RNaseH-like_sf"/>
</dbReference>
<name>A0A2K9EL78_9FIRM</name>
<dbReference type="Pfam" id="PF13276">
    <property type="entry name" value="HTH_21"/>
    <property type="match status" value="1"/>
</dbReference>
<gene>
    <name evidence="3" type="ORF">HVS_14650</name>
</gene>
<comment type="function">
    <text evidence="1">Involved in the transposition of the insertion sequence.</text>
</comment>
<dbReference type="GO" id="GO:0003676">
    <property type="term" value="F:nucleic acid binding"/>
    <property type="evidence" value="ECO:0007669"/>
    <property type="project" value="InterPro"/>
</dbReference>
<dbReference type="PANTHER" id="PTHR46889:SF4">
    <property type="entry name" value="TRANSPOSASE INSO FOR INSERTION SEQUENCE ELEMENT IS911B-RELATED"/>
    <property type="match status" value="1"/>
</dbReference>
<evidence type="ECO:0000259" key="2">
    <source>
        <dbReference type="PROSITE" id="PS50994"/>
    </source>
</evidence>
<reference evidence="3 4" key="1">
    <citation type="submission" date="2017-12" db="EMBL/GenBank/DDBJ databases">
        <title>Complete genome sequence of Herbivorax saccincola GGR1, a novel Cellulosome-producing hydrolytic bacterium in a thermophilic biogas plant, established by Illumina and Nanopore MinION sequencing.</title>
        <authorList>
            <person name="Pechtl A."/>
            <person name="Ruckert C."/>
            <person name="Koeck D.E."/>
            <person name="Maus I."/>
            <person name="Winkler A."/>
            <person name="Kalinowski J."/>
            <person name="Puhler A."/>
            <person name="Schwarz W.W."/>
            <person name="Zverlov V.V."/>
            <person name="Schluter A."/>
            <person name="Liebl W."/>
        </authorList>
    </citation>
    <scope>NUCLEOTIDE SEQUENCE [LARGE SCALE GENOMIC DNA]</scope>
    <source>
        <strain evidence="4">SR1</strain>
    </source>
</reference>
<accession>A0A2K9EL78</accession>
<dbReference type="InterPro" id="IPR025948">
    <property type="entry name" value="HTH-like_dom"/>
</dbReference>
<dbReference type="Proteomes" id="UP000233534">
    <property type="component" value="Chromosome"/>
</dbReference>
<evidence type="ECO:0000313" key="4">
    <source>
        <dbReference type="Proteomes" id="UP000233534"/>
    </source>
</evidence>
<protein>
    <submittedName>
        <fullName evidence="3">IS2 transposase TnpB</fullName>
    </submittedName>
</protein>
<dbReference type="PANTHER" id="PTHR46889">
    <property type="entry name" value="TRANSPOSASE INSF FOR INSERTION SEQUENCE IS3B-RELATED"/>
    <property type="match status" value="1"/>
</dbReference>
<dbReference type="GO" id="GO:0015074">
    <property type="term" value="P:DNA integration"/>
    <property type="evidence" value="ECO:0007669"/>
    <property type="project" value="InterPro"/>
</dbReference>
<dbReference type="Pfam" id="PF13333">
    <property type="entry name" value="rve_2"/>
    <property type="match status" value="1"/>
</dbReference>
<dbReference type="AlphaFoldDB" id="A0A2K9EL78"/>